<evidence type="ECO:0000256" key="3">
    <source>
        <dbReference type="ARBA" id="ARBA00022448"/>
    </source>
</evidence>
<comment type="caution">
    <text evidence="9">The sequence shown here is derived from an EMBL/GenBank/DDBJ whole genome shotgun (WGS) entry which is preliminary data.</text>
</comment>
<evidence type="ECO:0000256" key="1">
    <source>
        <dbReference type="ARBA" id="ARBA00004651"/>
    </source>
</evidence>
<dbReference type="Proteomes" id="UP000214610">
    <property type="component" value="Unassembled WGS sequence"/>
</dbReference>
<dbReference type="InterPro" id="IPR018385">
    <property type="entry name" value="C4_dicarb_anaerob_car-like"/>
</dbReference>
<dbReference type="GO" id="GO:0005886">
    <property type="term" value="C:plasma membrane"/>
    <property type="evidence" value="ECO:0007669"/>
    <property type="project" value="UniProtKB-SubCell"/>
</dbReference>
<keyword evidence="3" id="KW-0813">Transport</keyword>
<feature type="transmembrane region" description="Helical" evidence="8">
    <location>
        <begin position="406"/>
        <end position="421"/>
    </location>
</feature>
<feature type="transmembrane region" description="Helical" evidence="8">
    <location>
        <begin position="6"/>
        <end position="20"/>
    </location>
</feature>
<organism evidence="9 10">
    <name type="scientific">Turicimonas muris</name>
    <dbReference type="NCBI Taxonomy" id="1796652"/>
    <lineage>
        <taxon>Bacteria</taxon>
        <taxon>Pseudomonadati</taxon>
        <taxon>Pseudomonadota</taxon>
        <taxon>Betaproteobacteria</taxon>
        <taxon>Burkholderiales</taxon>
        <taxon>Sutterellaceae</taxon>
        <taxon>Turicimonas</taxon>
    </lineage>
</organism>
<feature type="transmembrane region" description="Helical" evidence="8">
    <location>
        <begin position="177"/>
        <end position="201"/>
    </location>
</feature>
<proteinExistence type="inferred from homology"/>
<evidence type="ECO:0000256" key="6">
    <source>
        <dbReference type="ARBA" id="ARBA00022989"/>
    </source>
</evidence>
<dbReference type="AlphaFoldDB" id="A0A227KR99"/>
<dbReference type="GO" id="GO:0015556">
    <property type="term" value="F:C4-dicarboxylate transmembrane transporter activity"/>
    <property type="evidence" value="ECO:0007669"/>
    <property type="project" value="InterPro"/>
</dbReference>
<dbReference type="Pfam" id="PF03606">
    <property type="entry name" value="DcuC"/>
    <property type="match status" value="1"/>
</dbReference>
<evidence type="ECO:0000313" key="9">
    <source>
        <dbReference type="EMBL" id="OXE50226.1"/>
    </source>
</evidence>
<evidence type="ECO:0000256" key="8">
    <source>
        <dbReference type="SAM" id="Phobius"/>
    </source>
</evidence>
<protein>
    <submittedName>
        <fullName evidence="9">C4-dicarboxylate ABC transporter</fullName>
    </submittedName>
</protein>
<keyword evidence="4" id="KW-1003">Cell membrane</keyword>
<reference evidence="10" key="1">
    <citation type="submission" date="2017-05" db="EMBL/GenBank/DDBJ databases">
        <title>Improved OligoMM genomes.</title>
        <authorList>
            <person name="Garzetti D."/>
        </authorList>
    </citation>
    <scope>NUCLEOTIDE SEQUENCE [LARGE SCALE GENOMIC DNA]</scope>
    <source>
        <strain evidence="10">YL45</strain>
    </source>
</reference>
<keyword evidence="5 8" id="KW-0812">Transmembrane</keyword>
<dbReference type="EMBL" id="NHMP01000002">
    <property type="protein sequence ID" value="OXE50226.1"/>
    <property type="molecule type" value="Genomic_DNA"/>
</dbReference>
<evidence type="ECO:0000313" key="10">
    <source>
        <dbReference type="Proteomes" id="UP000214610"/>
    </source>
</evidence>
<gene>
    <name evidence="9" type="ORF">ADH67_04325</name>
</gene>
<dbReference type="NCBIfam" id="TIGR00771">
    <property type="entry name" value="DcuC"/>
    <property type="match status" value="1"/>
</dbReference>
<evidence type="ECO:0000256" key="7">
    <source>
        <dbReference type="ARBA" id="ARBA00023136"/>
    </source>
</evidence>
<dbReference type="RefSeq" id="WP_066594558.1">
    <property type="nucleotide sequence ID" value="NZ_CAJTBZ010000027.1"/>
</dbReference>
<feature type="transmembrane region" description="Helical" evidence="8">
    <location>
        <begin position="27"/>
        <end position="46"/>
    </location>
</feature>
<comment type="similarity">
    <text evidence="2">Belongs to the DcuC/DcuD transporter (TC 2.A.61) family.</text>
</comment>
<feature type="transmembrane region" description="Helical" evidence="8">
    <location>
        <begin position="58"/>
        <end position="78"/>
    </location>
</feature>
<name>A0A227KR99_9BURK</name>
<keyword evidence="10" id="KW-1185">Reference proteome</keyword>
<dbReference type="GeneID" id="78362355"/>
<feature type="transmembrane region" description="Helical" evidence="8">
    <location>
        <begin position="90"/>
        <end position="108"/>
    </location>
</feature>
<evidence type="ECO:0000256" key="2">
    <source>
        <dbReference type="ARBA" id="ARBA00005275"/>
    </source>
</evidence>
<dbReference type="InterPro" id="IPR004669">
    <property type="entry name" value="C4_dicarb_anaerob_car"/>
</dbReference>
<keyword evidence="6 8" id="KW-1133">Transmembrane helix</keyword>
<dbReference type="NCBIfam" id="NF037994">
    <property type="entry name" value="DcuC_1"/>
    <property type="match status" value="1"/>
</dbReference>
<feature type="transmembrane region" description="Helical" evidence="8">
    <location>
        <begin position="289"/>
        <end position="310"/>
    </location>
</feature>
<feature type="transmembrane region" description="Helical" evidence="8">
    <location>
        <begin position="252"/>
        <end position="269"/>
    </location>
</feature>
<evidence type="ECO:0000256" key="5">
    <source>
        <dbReference type="ARBA" id="ARBA00022692"/>
    </source>
</evidence>
<comment type="subcellular location">
    <subcellularLocation>
        <location evidence="1">Cell membrane</location>
        <topology evidence="1">Multi-pass membrane protein</topology>
    </subcellularLocation>
</comment>
<feature type="transmembrane region" description="Helical" evidence="8">
    <location>
        <begin position="229"/>
        <end position="246"/>
    </location>
</feature>
<keyword evidence="7 8" id="KW-0472">Membrane</keyword>
<accession>A0A227KR99</accession>
<sequence>MPITGWIAILVLILMGYLLIKQYETRLVLFGGGFLLCCLALDPMAGLNAFAKTMVNPALIGAICSATGFAYCVTFTECDRSLVHYLTRPIRNVGLLMIPITSLLTFGINIAIPSAAGVGAVVGTTMIPLLLRAGFKPAAAAAAVLMGTTGSLLSPGLSHNAYVSDMAHMTIMELISYHGKFSLMIGVVGAIGLFIVCWLLGDNKGEKTSVQALEQQEATTDFKPSPIKALVPLIPIVLMLVFTFWVPTVKMGVAQAMVIGTIVCLLVSFKKPQQFSKEFFKGMGDSYGAIMGIIIAAGVLAAGLTASGLIKGLISVMVQSNEIAQWGGSIGPFVLSVLMGSGDAGAMAFNSAVTPHAAEFGMNIHSLGSLAFLAGAAGRTASPIAGITILVAGLAKANPFDVAKRTFVPMIVAVVLLAIFMR</sequence>
<feature type="transmembrane region" description="Helical" evidence="8">
    <location>
        <begin position="370"/>
        <end position="394"/>
    </location>
</feature>
<dbReference type="PANTHER" id="PTHR42002:SF2">
    <property type="entry name" value="ANAEROBIC C4-DICARBOXYLATE TRANSPORTER DCUC-RELATED"/>
    <property type="match status" value="1"/>
</dbReference>
<evidence type="ECO:0000256" key="4">
    <source>
        <dbReference type="ARBA" id="ARBA00022475"/>
    </source>
</evidence>
<feature type="transmembrane region" description="Helical" evidence="8">
    <location>
        <begin position="138"/>
        <end position="157"/>
    </location>
</feature>
<dbReference type="PANTHER" id="PTHR42002">
    <property type="entry name" value="ANAEROBIC C4-DICARBOXYLATE TRANSPORTER DCUC-RELATED"/>
    <property type="match status" value="1"/>
</dbReference>